<name>A0A318M3Z3_9PSEU</name>
<keyword evidence="2" id="KW-1185">Reference proteome</keyword>
<dbReference type="OrthoDB" id="3681436at2"/>
<sequence>MEMERRGESEMSRWSSRVQGLCDDPSCPFHGLARLRVVSATAFDVKGLRPPEIFMSLAHGQVCHGPNDLPEAIEQCLADKPDNWRKLQVPGKADRQVFFWARQSRWSALRALRMDELPSRAPDVEKYGITGVWAGILGRWDKALFWSVTTDWVRVQIDENAESA</sequence>
<gene>
    <name evidence="1" type="ORF">BA062_26800</name>
</gene>
<dbReference type="AlphaFoldDB" id="A0A318M3Z3"/>
<evidence type="ECO:0000313" key="1">
    <source>
        <dbReference type="EMBL" id="PXY25723.1"/>
    </source>
</evidence>
<proteinExistence type="predicted"/>
<accession>A0A318M3Z3</accession>
<protein>
    <submittedName>
        <fullName evidence="1">Uncharacterized protein</fullName>
    </submittedName>
</protein>
<comment type="caution">
    <text evidence="1">The sequence shown here is derived from an EMBL/GenBank/DDBJ whole genome shotgun (WGS) entry which is preliminary data.</text>
</comment>
<evidence type="ECO:0000313" key="2">
    <source>
        <dbReference type="Proteomes" id="UP000247892"/>
    </source>
</evidence>
<reference evidence="1 2" key="1">
    <citation type="submission" date="2016-07" db="EMBL/GenBank/DDBJ databases">
        <title>Draft genome sequence of Prauserella sp. YIM 121212, isolated from alkaline soil.</title>
        <authorList>
            <person name="Ruckert C."/>
            <person name="Albersmeier A."/>
            <person name="Jiang C.-L."/>
            <person name="Jiang Y."/>
            <person name="Kalinowski J."/>
            <person name="Schneider O."/>
            <person name="Winkler A."/>
            <person name="Zotchev S.B."/>
        </authorList>
    </citation>
    <scope>NUCLEOTIDE SEQUENCE [LARGE SCALE GENOMIC DNA]</scope>
    <source>
        <strain evidence="1 2">YIM 121212</strain>
    </source>
</reference>
<organism evidence="1 2">
    <name type="scientific">Prauserella flavalba</name>
    <dbReference type="NCBI Taxonomy" id="1477506"/>
    <lineage>
        <taxon>Bacteria</taxon>
        <taxon>Bacillati</taxon>
        <taxon>Actinomycetota</taxon>
        <taxon>Actinomycetes</taxon>
        <taxon>Pseudonocardiales</taxon>
        <taxon>Pseudonocardiaceae</taxon>
        <taxon>Prauserella</taxon>
    </lineage>
</organism>
<dbReference type="Proteomes" id="UP000247892">
    <property type="component" value="Unassembled WGS sequence"/>
</dbReference>
<dbReference type="RefSeq" id="WP_110341518.1">
    <property type="nucleotide sequence ID" value="NZ_MASU01000012.1"/>
</dbReference>
<dbReference type="EMBL" id="MASU01000012">
    <property type="protein sequence ID" value="PXY25723.1"/>
    <property type="molecule type" value="Genomic_DNA"/>
</dbReference>